<reference evidence="1" key="1">
    <citation type="submission" date="2021-02" db="EMBL/GenBank/DDBJ databases">
        <authorList>
            <person name="Dougan E. K."/>
            <person name="Rhodes N."/>
            <person name="Thang M."/>
            <person name="Chan C."/>
        </authorList>
    </citation>
    <scope>NUCLEOTIDE SEQUENCE</scope>
</reference>
<gene>
    <name evidence="1" type="ORF">SPIL2461_LOCUS7926</name>
</gene>
<dbReference type="EMBL" id="CAJNIZ010012749">
    <property type="protein sequence ID" value="CAE7337841.1"/>
    <property type="molecule type" value="Genomic_DNA"/>
</dbReference>
<name>A0A812P6F0_SYMPI</name>
<comment type="caution">
    <text evidence="1">The sequence shown here is derived from an EMBL/GenBank/DDBJ whole genome shotgun (WGS) entry which is preliminary data.</text>
</comment>
<keyword evidence="2" id="KW-1185">Reference proteome</keyword>
<evidence type="ECO:0000313" key="2">
    <source>
        <dbReference type="Proteomes" id="UP000649617"/>
    </source>
</evidence>
<dbReference type="Proteomes" id="UP000649617">
    <property type="component" value="Unassembled WGS sequence"/>
</dbReference>
<evidence type="ECO:0000313" key="1">
    <source>
        <dbReference type="EMBL" id="CAE7337841.1"/>
    </source>
</evidence>
<protein>
    <submittedName>
        <fullName evidence="1">Uncharacterized protein</fullName>
    </submittedName>
</protein>
<organism evidence="1 2">
    <name type="scientific">Symbiodinium pilosum</name>
    <name type="common">Dinoflagellate</name>
    <dbReference type="NCBI Taxonomy" id="2952"/>
    <lineage>
        <taxon>Eukaryota</taxon>
        <taxon>Sar</taxon>
        <taxon>Alveolata</taxon>
        <taxon>Dinophyceae</taxon>
        <taxon>Suessiales</taxon>
        <taxon>Symbiodiniaceae</taxon>
        <taxon>Symbiodinium</taxon>
    </lineage>
</organism>
<sequence length="297" mass="32856">MQRLSFPVFVNLEKASGLAFTQKVANAIKYQVQYMQEGCHVLKQLEKYRKLGSDAEARVKNDVKCGAIFGYLKQLEQLAGAREKASTVTAALSGTDPVEFSKLKEVELCTLEKPFNVPEDVLESVRMIVSDLDQQVDKGVDRLSDITCGLHLPDKTWTAELKKDSPIADVKKCASSKLDFDVSGLQGTLDSLKEVNTRITSWRKRLTSIVSMPGMKALSQDIQKMSDCLGCDLRCGYIFRCEGVLASAVLESNQSEAVKLVRKEIAFLAGNHWQVGITEENIHEALLAAAKSLLPRK</sequence>
<accession>A0A812P6F0</accession>
<dbReference type="OrthoDB" id="416185at2759"/>
<dbReference type="AlphaFoldDB" id="A0A812P6F0"/>
<proteinExistence type="predicted"/>